<name>A0A2U3QGC8_9BACT</name>
<protein>
    <submittedName>
        <fullName evidence="2">Uncharacterized protein</fullName>
    </submittedName>
</protein>
<keyword evidence="1" id="KW-0812">Transmembrane</keyword>
<organism evidence="2 3">
    <name type="scientific">Candidatus Sulfobium mesophilum</name>
    <dbReference type="NCBI Taxonomy" id="2016548"/>
    <lineage>
        <taxon>Bacteria</taxon>
        <taxon>Pseudomonadati</taxon>
        <taxon>Nitrospirota</taxon>
        <taxon>Nitrospiria</taxon>
        <taxon>Nitrospirales</taxon>
        <taxon>Nitrospiraceae</taxon>
        <taxon>Candidatus Sulfobium</taxon>
    </lineage>
</organism>
<evidence type="ECO:0000313" key="3">
    <source>
        <dbReference type="Proteomes" id="UP000245125"/>
    </source>
</evidence>
<sequence>MRDTERKIEETEIAINNDDSRASAIKKISLRKAEKGVYIFSLTNVGKATSIAVVVHLYARSEHGRMKEYSLFLWRRRQ</sequence>
<evidence type="ECO:0000256" key="1">
    <source>
        <dbReference type="SAM" id="Phobius"/>
    </source>
</evidence>
<evidence type="ECO:0000313" key="2">
    <source>
        <dbReference type="EMBL" id="SPQ00474.1"/>
    </source>
</evidence>
<dbReference type="AlphaFoldDB" id="A0A2U3QGC8"/>
<feature type="transmembrane region" description="Helical" evidence="1">
    <location>
        <begin position="36"/>
        <end position="59"/>
    </location>
</feature>
<dbReference type="Proteomes" id="UP000245125">
    <property type="component" value="Unassembled WGS sequence"/>
</dbReference>
<dbReference type="EMBL" id="OUUY01000070">
    <property type="protein sequence ID" value="SPQ00474.1"/>
    <property type="molecule type" value="Genomic_DNA"/>
</dbReference>
<reference evidence="3" key="1">
    <citation type="submission" date="2018-03" db="EMBL/GenBank/DDBJ databases">
        <authorList>
            <person name="Zecchin S."/>
        </authorList>
    </citation>
    <scope>NUCLEOTIDE SEQUENCE [LARGE SCALE GENOMIC DNA]</scope>
</reference>
<proteinExistence type="predicted"/>
<keyword evidence="1" id="KW-0472">Membrane</keyword>
<keyword evidence="1" id="KW-1133">Transmembrane helix</keyword>
<accession>A0A2U3QGC8</accession>
<keyword evidence="3" id="KW-1185">Reference proteome</keyword>
<gene>
    <name evidence="2" type="ORF">NBG4_250006</name>
</gene>